<feature type="transmembrane region" description="Helical" evidence="7">
    <location>
        <begin position="400"/>
        <end position="421"/>
    </location>
</feature>
<feature type="transmembrane region" description="Helical" evidence="7">
    <location>
        <begin position="300"/>
        <end position="329"/>
    </location>
</feature>
<evidence type="ECO:0000256" key="4">
    <source>
        <dbReference type="ARBA" id="ARBA00022692"/>
    </source>
</evidence>
<dbReference type="GO" id="GO:0005886">
    <property type="term" value="C:plasma membrane"/>
    <property type="evidence" value="ECO:0007669"/>
    <property type="project" value="UniProtKB-SubCell"/>
</dbReference>
<evidence type="ECO:0000256" key="7">
    <source>
        <dbReference type="SAM" id="Phobius"/>
    </source>
</evidence>
<feature type="transmembrane region" description="Helical" evidence="7">
    <location>
        <begin position="110"/>
        <end position="139"/>
    </location>
</feature>
<gene>
    <name evidence="9" type="ORF">QN215_06895</name>
</gene>
<evidence type="ECO:0000256" key="2">
    <source>
        <dbReference type="ARBA" id="ARBA00022448"/>
    </source>
</evidence>
<feature type="transmembrane region" description="Helical" evidence="7">
    <location>
        <begin position="266"/>
        <end position="288"/>
    </location>
</feature>
<feature type="transmembrane region" description="Helical" evidence="7">
    <location>
        <begin position="335"/>
        <end position="357"/>
    </location>
</feature>
<feature type="transmembrane region" description="Helical" evidence="7">
    <location>
        <begin position="20"/>
        <end position="46"/>
    </location>
</feature>
<keyword evidence="2" id="KW-0813">Transport</keyword>
<feature type="transmembrane region" description="Helical" evidence="7">
    <location>
        <begin position="230"/>
        <end position="254"/>
    </location>
</feature>
<dbReference type="PANTHER" id="PTHR43266:SF9">
    <property type="entry name" value="PERMEASE, MAJOR FACILITATOR SUPERFAMILY-RELATED"/>
    <property type="match status" value="1"/>
</dbReference>
<dbReference type="Pfam" id="PF07690">
    <property type="entry name" value="MFS_1"/>
    <property type="match status" value="1"/>
</dbReference>
<dbReference type="EMBL" id="CP129674">
    <property type="protein sequence ID" value="XDS43996.1"/>
    <property type="molecule type" value="Genomic_DNA"/>
</dbReference>
<reference evidence="9" key="1">
    <citation type="submission" date="2023-07" db="EMBL/GenBank/DDBJ databases">
        <title>Bifidobacterium aquikefiriaerophilum sp. nov. and Bifidobacterium eccum sp. nov., isolated from water kefir.</title>
        <authorList>
            <person name="Breselge S."/>
            <person name="Bellassi P."/>
            <person name="Barcenilla C."/>
            <person name="Alvarez-Ordonez A."/>
            <person name="Morelli L."/>
            <person name="Cotter P.D."/>
        </authorList>
    </citation>
    <scope>NUCLEOTIDE SEQUENCE</scope>
    <source>
        <strain evidence="9">WK041_4_12</strain>
    </source>
</reference>
<organism evidence="9">
    <name type="scientific">Bifidobacterium aquikefiricola</name>
    <dbReference type="NCBI Taxonomy" id="3059038"/>
    <lineage>
        <taxon>Bacteria</taxon>
        <taxon>Bacillati</taxon>
        <taxon>Actinomycetota</taxon>
        <taxon>Actinomycetes</taxon>
        <taxon>Bifidobacteriales</taxon>
        <taxon>Bifidobacteriaceae</taxon>
        <taxon>Bifidobacterium</taxon>
    </lineage>
</organism>
<evidence type="ECO:0000256" key="1">
    <source>
        <dbReference type="ARBA" id="ARBA00004651"/>
    </source>
</evidence>
<accession>A0AB39U4V3</accession>
<dbReference type="PROSITE" id="PS50850">
    <property type="entry name" value="MFS"/>
    <property type="match status" value="1"/>
</dbReference>
<keyword evidence="4 7" id="KW-0812">Transmembrane</keyword>
<dbReference type="AlphaFoldDB" id="A0AB39U4V3"/>
<keyword evidence="6 7" id="KW-0472">Membrane</keyword>
<dbReference type="InterPro" id="IPR011701">
    <property type="entry name" value="MFS"/>
</dbReference>
<dbReference type="InterPro" id="IPR020846">
    <property type="entry name" value="MFS_dom"/>
</dbReference>
<comment type="subcellular location">
    <subcellularLocation>
        <location evidence="1">Cell membrane</location>
        <topology evidence="1">Multi-pass membrane protein</topology>
    </subcellularLocation>
</comment>
<feature type="domain" description="Major facilitator superfamily (MFS) profile" evidence="8">
    <location>
        <begin position="19"/>
        <end position="425"/>
    </location>
</feature>
<evidence type="ECO:0000256" key="5">
    <source>
        <dbReference type="ARBA" id="ARBA00022989"/>
    </source>
</evidence>
<keyword evidence="5 7" id="KW-1133">Transmembrane helix</keyword>
<evidence type="ECO:0000256" key="6">
    <source>
        <dbReference type="ARBA" id="ARBA00023136"/>
    </source>
</evidence>
<protein>
    <submittedName>
        <fullName evidence="9">MFS transporter</fullName>
    </submittedName>
</protein>
<feature type="transmembrane region" description="Helical" evidence="7">
    <location>
        <begin position="177"/>
        <end position="198"/>
    </location>
</feature>
<dbReference type="RefSeq" id="WP_369343590.1">
    <property type="nucleotide sequence ID" value="NZ_CP129674.1"/>
</dbReference>
<dbReference type="PANTHER" id="PTHR43266">
    <property type="entry name" value="MACROLIDE-EFFLUX PROTEIN"/>
    <property type="match status" value="1"/>
</dbReference>
<evidence type="ECO:0000313" key="9">
    <source>
        <dbReference type="EMBL" id="XDS43996.1"/>
    </source>
</evidence>
<dbReference type="KEGG" id="baqk:QN215_06895"/>
<evidence type="ECO:0000259" key="8">
    <source>
        <dbReference type="PROSITE" id="PS50850"/>
    </source>
</evidence>
<feature type="transmembrane region" description="Helical" evidence="7">
    <location>
        <begin position="83"/>
        <end position="104"/>
    </location>
</feature>
<dbReference type="SUPFAM" id="SSF103473">
    <property type="entry name" value="MFS general substrate transporter"/>
    <property type="match status" value="1"/>
</dbReference>
<keyword evidence="3" id="KW-1003">Cell membrane</keyword>
<name>A0AB39U4V3_9BIFI</name>
<feature type="transmembrane region" description="Helical" evidence="7">
    <location>
        <begin position="52"/>
        <end position="71"/>
    </location>
</feature>
<dbReference type="CDD" id="cd06173">
    <property type="entry name" value="MFS_MefA_like"/>
    <property type="match status" value="1"/>
</dbReference>
<dbReference type="InterPro" id="IPR036259">
    <property type="entry name" value="MFS_trans_sf"/>
</dbReference>
<evidence type="ECO:0000256" key="3">
    <source>
        <dbReference type="ARBA" id="ARBA00022475"/>
    </source>
</evidence>
<proteinExistence type="predicted"/>
<dbReference type="GO" id="GO:0022857">
    <property type="term" value="F:transmembrane transporter activity"/>
    <property type="evidence" value="ECO:0007669"/>
    <property type="project" value="InterPro"/>
</dbReference>
<dbReference type="Gene3D" id="1.20.1250.20">
    <property type="entry name" value="MFS general substrate transporter like domains"/>
    <property type="match status" value="1"/>
</dbReference>
<sequence length="433" mass="45898">MNDTLRASPSRVSPPPPHNFILLLIGQTVTVFGSSLLRFALSLYILDLTGRADLFATLFALSSIPVLLSPIGGAISDRASRKMLMVAYDFTCAVITIAFLLALLSHQASVLVIGIVMIGLGFVGAMETPNGTACIPLLVSEERLASANGSIQVIQSLSGIVAPVIGGIAYGTLGVNALVLASGVAFALAAIMETFIAIPHEQRARTHSMVRTIAGGICEGFRHVSQDTTIVKLLIVAAFLNFVLAPCLIVAAPLVLRMTLHTSDTVYGMSMGLMETAMIIGALTAGFFTKSMRNDTAWRYVLSIAILFLPMTLATTPILVSITVTITAWVPLTMFLISIMLVAALTSILNIFAIVQIQTRTPEKHLGKVMAIVLMVAQCVAPIGQMLYGAAFKHLSAGAYLPLLIAGGALLLVTCLTKSLFPQHITVHKQGDQ</sequence>
<feature type="transmembrane region" description="Helical" evidence="7">
    <location>
        <begin position="369"/>
        <end position="388"/>
    </location>
</feature>